<name>A0A367KNK6_RHIST</name>
<protein>
    <submittedName>
        <fullName evidence="1">Uncharacterized protein</fullName>
    </submittedName>
</protein>
<organism evidence="1 2">
    <name type="scientific">Rhizopus stolonifer</name>
    <name type="common">Rhizopus nigricans</name>
    <dbReference type="NCBI Taxonomy" id="4846"/>
    <lineage>
        <taxon>Eukaryota</taxon>
        <taxon>Fungi</taxon>
        <taxon>Fungi incertae sedis</taxon>
        <taxon>Mucoromycota</taxon>
        <taxon>Mucoromycotina</taxon>
        <taxon>Mucoromycetes</taxon>
        <taxon>Mucorales</taxon>
        <taxon>Mucorineae</taxon>
        <taxon>Rhizopodaceae</taxon>
        <taxon>Rhizopus</taxon>
    </lineage>
</organism>
<proteinExistence type="predicted"/>
<dbReference type="OrthoDB" id="2363016at2759"/>
<evidence type="ECO:0000313" key="1">
    <source>
        <dbReference type="EMBL" id="RCI03751.1"/>
    </source>
</evidence>
<dbReference type="STRING" id="4846.A0A367KNK6"/>
<dbReference type="Proteomes" id="UP000253551">
    <property type="component" value="Unassembled WGS sequence"/>
</dbReference>
<keyword evidence="2" id="KW-1185">Reference proteome</keyword>
<comment type="caution">
    <text evidence="1">The sequence shown here is derived from an EMBL/GenBank/DDBJ whole genome shotgun (WGS) entry which is preliminary data.</text>
</comment>
<dbReference type="EMBL" id="PJQM01000906">
    <property type="protein sequence ID" value="RCI03751.1"/>
    <property type="molecule type" value="Genomic_DNA"/>
</dbReference>
<evidence type="ECO:0000313" key="2">
    <source>
        <dbReference type="Proteomes" id="UP000253551"/>
    </source>
</evidence>
<sequence length="530" mass="61627">MSQQANCPLQTQAEIQHFQPQAEDILIDEDLLELFRIIKLIIRKKPDAERLAKLYFCIIYALGDQYSFHKPAHEEKIVFKDENITGSVQLPFSASCCCENRTSVERTAVEPQRQLSVSYLTHPNTPIRLSQATPSSSEDPSMDRYTVRPYTHIRPIPWSPEQELLSEGSSPMNEIVMEPRQRGFYYQDGRISREPPLLQRYAEQGVLTQASLMRKRKKQIGDHDCNNPHELSLLVVPKKPKIPHRHGEFAQRRDDIISRMRAVMIADLEQKAQRLPEDFSLTIEQVTLPDDLNTDNLTTNEAERWISPALNTLTYHSNMKPHLENGMNQNGIYYNSDYFRLYLAFVQFQSVFARVFPNQVIRITSPATMEDDLLLTVSERDKDRERNANMKAYRSWIEPHLTESNWAAFRRNVMVGERMMQLTKTVGQGVLLMTKELSGSKLHLTFTNNEWDDFIQGLNQGQWDETIDWSHEEEERVEGTSNSLLVNELRYKFATHLWFTEQGKLVSQAERKAARVRERRQKRSNEAGNL</sequence>
<reference evidence="1 2" key="1">
    <citation type="journal article" date="2018" name="G3 (Bethesda)">
        <title>Phylogenetic and Phylogenomic Definition of Rhizopus Species.</title>
        <authorList>
            <person name="Gryganskyi A.P."/>
            <person name="Golan J."/>
            <person name="Dolatabadi S."/>
            <person name="Mondo S."/>
            <person name="Robb S."/>
            <person name="Idnurm A."/>
            <person name="Muszewska A."/>
            <person name="Steczkiewicz K."/>
            <person name="Masonjones S."/>
            <person name="Liao H.L."/>
            <person name="Gajdeczka M.T."/>
            <person name="Anike F."/>
            <person name="Vuek A."/>
            <person name="Anishchenko I.M."/>
            <person name="Voigt K."/>
            <person name="de Hoog G.S."/>
            <person name="Smith M.E."/>
            <person name="Heitman J."/>
            <person name="Vilgalys R."/>
            <person name="Stajich J.E."/>
        </authorList>
    </citation>
    <scope>NUCLEOTIDE SEQUENCE [LARGE SCALE GENOMIC DNA]</scope>
    <source>
        <strain evidence="1 2">LSU 92-RS-03</strain>
    </source>
</reference>
<accession>A0A367KNK6</accession>
<gene>
    <name evidence="1" type="ORF">CU098_004061</name>
</gene>
<dbReference type="AlphaFoldDB" id="A0A367KNK6"/>